<accession>A0A1J4N768</accession>
<feature type="domain" description="RNA polymerase sigma-70 region 2" evidence="6">
    <location>
        <begin position="12"/>
        <end position="75"/>
    </location>
</feature>
<dbReference type="STRING" id="1844.UG56_012305"/>
<dbReference type="InterPro" id="IPR013249">
    <property type="entry name" value="RNA_pol_sigma70_r4_t2"/>
</dbReference>
<evidence type="ECO:0000313" key="9">
    <source>
        <dbReference type="Proteomes" id="UP000033772"/>
    </source>
</evidence>
<evidence type="ECO:0000259" key="6">
    <source>
        <dbReference type="Pfam" id="PF04542"/>
    </source>
</evidence>
<dbReference type="NCBIfam" id="TIGR02937">
    <property type="entry name" value="sigma70-ECF"/>
    <property type="match status" value="1"/>
</dbReference>
<dbReference type="Gene3D" id="3.10.450.50">
    <property type="match status" value="1"/>
</dbReference>
<feature type="domain" description="RNA polymerase sigma factor 70 region 4 type 2" evidence="7">
    <location>
        <begin position="111"/>
        <end position="161"/>
    </location>
</feature>
<dbReference type="PANTHER" id="PTHR30173">
    <property type="entry name" value="SIGMA 19 FACTOR"/>
    <property type="match status" value="1"/>
</dbReference>
<keyword evidence="9" id="KW-1185">Reference proteome</keyword>
<dbReference type="SUPFAM" id="SSF88659">
    <property type="entry name" value="Sigma3 and sigma4 domains of RNA polymerase sigma factors"/>
    <property type="match status" value="1"/>
</dbReference>
<comment type="caution">
    <text evidence="8">The sequence shown here is derived from an EMBL/GenBank/DDBJ whole genome shotgun (WGS) entry which is preliminary data.</text>
</comment>
<dbReference type="EMBL" id="JZDQ02000015">
    <property type="protein sequence ID" value="OIJ26496.1"/>
    <property type="molecule type" value="Genomic_DNA"/>
</dbReference>
<dbReference type="GO" id="GO:0006352">
    <property type="term" value="P:DNA-templated transcription initiation"/>
    <property type="evidence" value="ECO:0007669"/>
    <property type="project" value="InterPro"/>
</dbReference>
<dbReference type="InterPro" id="IPR007627">
    <property type="entry name" value="RNA_pol_sigma70_r2"/>
</dbReference>
<protein>
    <submittedName>
        <fullName evidence="8">RNA polymerase subunit sigma-70</fullName>
    </submittedName>
</protein>
<organism evidence="8 9">
    <name type="scientific">Nocardioides luteus</name>
    <dbReference type="NCBI Taxonomy" id="1844"/>
    <lineage>
        <taxon>Bacteria</taxon>
        <taxon>Bacillati</taxon>
        <taxon>Actinomycetota</taxon>
        <taxon>Actinomycetes</taxon>
        <taxon>Propionibacteriales</taxon>
        <taxon>Nocardioidaceae</taxon>
        <taxon>Nocardioides</taxon>
    </lineage>
</organism>
<comment type="similarity">
    <text evidence="1">Belongs to the sigma-70 factor family. ECF subfamily.</text>
</comment>
<evidence type="ECO:0000256" key="2">
    <source>
        <dbReference type="ARBA" id="ARBA00011344"/>
    </source>
</evidence>
<dbReference type="SUPFAM" id="SSF88946">
    <property type="entry name" value="Sigma2 domain of RNA polymerase sigma factors"/>
    <property type="match status" value="1"/>
</dbReference>
<evidence type="ECO:0000256" key="1">
    <source>
        <dbReference type="ARBA" id="ARBA00010641"/>
    </source>
</evidence>
<dbReference type="InterPro" id="IPR036388">
    <property type="entry name" value="WH-like_DNA-bd_sf"/>
</dbReference>
<evidence type="ECO:0000313" key="8">
    <source>
        <dbReference type="EMBL" id="OIJ26496.1"/>
    </source>
</evidence>
<dbReference type="InterPro" id="IPR014284">
    <property type="entry name" value="RNA_pol_sigma-70_dom"/>
</dbReference>
<gene>
    <name evidence="8" type="ORF">UG56_012305</name>
</gene>
<evidence type="ECO:0000256" key="5">
    <source>
        <dbReference type="ARBA" id="ARBA00023163"/>
    </source>
</evidence>
<evidence type="ECO:0000256" key="4">
    <source>
        <dbReference type="ARBA" id="ARBA00023082"/>
    </source>
</evidence>
<dbReference type="GO" id="GO:0016987">
    <property type="term" value="F:sigma factor activity"/>
    <property type="evidence" value="ECO:0007669"/>
    <property type="project" value="UniProtKB-KW"/>
</dbReference>
<comment type="subunit">
    <text evidence="2">Interacts transiently with the RNA polymerase catalytic core formed by RpoA, RpoB, RpoC and RpoZ (2 alpha, 1 beta, 1 beta' and 1 omega subunit) to form the RNA polymerase holoenzyme that can initiate transcription.</text>
</comment>
<dbReference type="InterPro" id="IPR052704">
    <property type="entry name" value="ECF_Sigma-70_Domain"/>
</dbReference>
<dbReference type="Gene3D" id="1.10.1740.10">
    <property type="match status" value="1"/>
</dbReference>
<keyword evidence="4" id="KW-0731">Sigma factor</keyword>
<dbReference type="Pfam" id="PF08281">
    <property type="entry name" value="Sigma70_r4_2"/>
    <property type="match status" value="1"/>
</dbReference>
<dbReference type="SUPFAM" id="SSF54427">
    <property type="entry name" value="NTF2-like"/>
    <property type="match status" value="1"/>
</dbReference>
<dbReference type="InterPro" id="IPR013324">
    <property type="entry name" value="RNA_pol_sigma_r3/r4-like"/>
</dbReference>
<dbReference type="AlphaFoldDB" id="A0A1J4N768"/>
<keyword evidence="5" id="KW-0804">Transcription</keyword>
<dbReference type="PANTHER" id="PTHR30173:SF43">
    <property type="entry name" value="ECF RNA POLYMERASE SIGMA FACTOR SIGI-RELATED"/>
    <property type="match status" value="1"/>
</dbReference>
<evidence type="ECO:0000256" key="3">
    <source>
        <dbReference type="ARBA" id="ARBA00023015"/>
    </source>
</evidence>
<reference evidence="8" key="1">
    <citation type="submission" date="2016-10" db="EMBL/GenBank/DDBJ databases">
        <title>Draft Genome Sequence of Nocardioides luteus Strain BAFB, an Alkane-Degrading Bacterium Isolated from JP-7 Polluted Soil.</title>
        <authorList>
            <person name="Brown L."/>
            <person name="Ruiz O.N."/>
            <person name="Gunasekera T."/>
        </authorList>
    </citation>
    <scope>NUCLEOTIDE SEQUENCE [LARGE SCALE GENOMIC DNA]</scope>
    <source>
        <strain evidence="8">BAFB</strain>
    </source>
</reference>
<dbReference type="InterPro" id="IPR032710">
    <property type="entry name" value="NTF2-like_dom_sf"/>
</dbReference>
<evidence type="ECO:0000259" key="7">
    <source>
        <dbReference type="Pfam" id="PF08281"/>
    </source>
</evidence>
<dbReference type="InterPro" id="IPR013325">
    <property type="entry name" value="RNA_pol_sigma_r2"/>
</dbReference>
<keyword evidence="3" id="KW-0805">Transcription regulation</keyword>
<dbReference type="GO" id="GO:0003677">
    <property type="term" value="F:DNA binding"/>
    <property type="evidence" value="ECO:0007669"/>
    <property type="project" value="InterPro"/>
</dbReference>
<dbReference type="NCBIfam" id="NF007214">
    <property type="entry name" value="PRK09636.1"/>
    <property type="match status" value="1"/>
</dbReference>
<dbReference type="Pfam" id="PF04542">
    <property type="entry name" value="Sigma70_r2"/>
    <property type="match status" value="1"/>
</dbReference>
<sequence length="296" mass="31629">MPAMNRGWQQQFEEHRPQLRSVAYRMLGSTADADDALQDAWLRVNRADISGVDNLVAWLTTVVARICLDQLRSRRTRGEESLVHVPDPIITLGGAEDPEASALVADGVGLALLVVLETLGPDERVAFVLHDTFGVPFDDIAAVLDKTPAAARKLASRARQRVSTQAPTPDPDLGRQRKVVDAFFAAARDGDLEGLVSVLHPEVVLRSDGGAARPQLNRLLRGARVVASQAVLTSALAPFVRPVLVNGAAGVVVAPRREAQVVMAFTVVDGAVVAIDVLSDPQRLASLDLTAVLGRT</sequence>
<name>A0A1J4N768_9ACTN</name>
<dbReference type="Proteomes" id="UP000033772">
    <property type="component" value="Unassembled WGS sequence"/>
</dbReference>
<dbReference type="Gene3D" id="1.10.10.10">
    <property type="entry name" value="Winged helix-like DNA-binding domain superfamily/Winged helix DNA-binding domain"/>
    <property type="match status" value="1"/>
</dbReference>
<proteinExistence type="inferred from homology"/>